<organism evidence="12">
    <name type="scientific">Gentiana lawrencei var. farreri</name>
    <dbReference type="NCBI Taxonomy" id="156521"/>
    <lineage>
        <taxon>Eukaryota</taxon>
        <taxon>Viridiplantae</taxon>
        <taxon>Streptophyta</taxon>
        <taxon>Embryophyta</taxon>
        <taxon>Tracheophyta</taxon>
        <taxon>Spermatophyta</taxon>
        <taxon>Magnoliopsida</taxon>
        <taxon>eudicotyledons</taxon>
        <taxon>Gunneridae</taxon>
        <taxon>Pentapetalae</taxon>
        <taxon>asterids</taxon>
        <taxon>lamiids</taxon>
        <taxon>Gentianales</taxon>
        <taxon>Gentianaceae</taxon>
        <taxon>Gentianeae</taxon>
        <taxon>Gentianinae</taxon>
        <taxon>Gentiana</taxon>
    </lineage>
</organism>
<dbReference type="PANTHER" id="PTHR45564:SF1">
    <property type="entry name" value="NAD(P)H-QUINONE OXIDOREDUCTASE SUBUNIT 2"/>
    <property type="match status" value="1"/>
</dbReference>
<keyword evidence="4" id="KW-1278">Translocase</keyword>
<sequence>MIWHVQNENFILDSTRIFMKAFHLLLFDGSLIFPECILIFGLILLLMIDSTSDQKDILWFYFISSTSLVMSITALLVRWREEPMISFSGNFQTNNFNEIFQFLILLCSTLCIPLSVEYIECTEMSITEFLLFILTATLGGMFLCGANDFITIFVTPECFSLCSYLLSMKYLLMGGASSSILVHAFSWLYGSSGGEIELQEIVNGLIKTQMYNSPGISIALIFITVGIGFKLSPAPSHQWTPDVYEGVRFVR</sequence>
<dbReference type="AlphaFoldDB" id="A0A1C9IIH2"/>
<reference evidence="12" key="1">
    <citation type="submission" date="2016-04" db="EMBL/GenBank/DDBJ databases">
        <authorList>
            <person name="Evans L.H."/>
            <person name="Alamgir A."/>
            <person name="Owens N."/>
            <person name="Weber N.D."/>
            <person name="Virtaneva K."/>
            <person name="Barbian K."/>
            <person name="Babar A."/>
            <person name="Rosenke K."/>
        </authorList>
    </citation>
    <scope>NUCLEOTIDE SEQUENCE</scope>
</reference>
<keyword evidence="9" id="KW-0472">Membrane</keyword>
<gene>
    <name evidence="12" type="primary">ndhB</name>
</gene>
<keyword evidence="9" id="KW-0812">Transmembrane</keyword>
<evidence type="ECO:0000256" key="5">
    <source>
        <dbReference type="ARBA" id="ARBA00023027"/>
    </source>
</evidence>
<evidence type="ECO:0000256" key="8">
    <source>
        <dbReference type="ARBA" id="ARBA00048026"/>
    </source>
</evidence>
<feature type="domain" description="NADH:quinone oxidoreductase/Mrp antiporter transmembrane" evidence="10">
    <location>
        <begin position="146"/>
        <end position="246"/>
    </location>
</feature>
<feature type="transmembrane region" description="Helical" evidence="9">
    <location>
        <begin position="22"/>
        <end position="46"/>
    </location>
</feature>
<dbReference type="PANTHER" id="PTHR45564">
    <property type="entry name" value="NAD(P)H-QUINONE OXIDOREDUCTASE SUBUNIT 2 B, CHLOROPLASTIC"/>
    <property type="match status" value="1"/>
</dbReference>
<evidence type="ECO:0000259" key="10">
    <source>
        <dbReference type="Pfam" id="PF00361"/>
    </source>
</evidence>
<feature type="domain" description="NAD(P)H-quinone oxidoreductase subunit 2 N-terminal" evidence="11">
    <location>
        <begin position="18"/>
        <end position="117"/>
    </location>
</feature>
<evidence type="ECO:0000256" key="2">
    <source>
        <dbReference type="ARBA" id="ARBA00022528"/>
    </source>
</evidence>
<keyword evidence="6" id="KW-0793">Thylakoid</keyword>
<feature type="transmembrane region" description="Helical" evidence="9">
    <location>
        <begin position="99"/>
        <end position="117"/>
    </location>
</feature>
<dbReference type="InterPro" id="IPR045693">
    <property type="entry name" value="Ndh2_N"/>
</dbReference>
<keyword evidence="2 12" id="KW-0150">Chloroplast</keyword>
<evidence type="ECO:0000259" key="11">
    <source>
        <dbReference type="Pfam" id="PF19530"/>
    </source>
</evidence>
<evidence type="ECO:0000256" key="1">
    <source>
        <dbReference type="ARBA" id="ARBA00004334"/>
    </source>
</evidence>
<feature type="transmembrane region" description="Helical" evidence="9">
    <location>
        <begin position="58"/>
        <end position="79"/>
    </location>
</feature>
<evidence type="ECO:0000313" key="12">
    <source>
        <dbReference type="EMBL" id="AOP04338.1"/>
    </source>
</evidence>
<feature type="transmembrane region" description="Helical" evidence="9">
    <location>
        <begin position="170"/>
        <end position="189"/>
    </location>
</feature>
<comment type="subcellular location">
    <subcellularLocation>
        <location evidence="1">Plastid</location>
        <location evidence="1">Chloroplast thylakoid membrane</location>
    </subcellularLocation>
</comment>
<name>A0A1C9IIH2_9GENT</name>
<dbReference type="GO" id="GO:0009535">
    <property type="term" value="C:chloroplast thylakoid membrane"/>
    <property type="evidence" value="ECO:0007669"/>
    <property type="project" value="UniProtKB-SubCell"/>
</dbReference>
<feature type="transmembrane region" description="Helical" evidence="9">
    <location>
        <begin position="210"/>
        <end position="229"/>
    </location>
</feature>
<dbReference type="EMBL" id="KX096882">
    <property type="protein sequence ID" value="AOP04338.1"/>
    <property type="molecule type" value="Genomic_DNA"/>
</dbReference>
<proteinExistence type="predicted"/>
<accession>A0A1C9IIH2</accession>
<evidence type="ECO:0000256" key="4">
    <source>
        <dbReference type="ARBA" id="ARBA00022967"/>
    </source>
</evidence>
<evidence type="ECO:0000256" key="9">
    <source>
        <dbReference type="SAM" id="Phobius"/>
    </source>
</evidence>
<comment type="catalytic activity">
    <reaction evidence="7">
        <text>a plastoquinone + NADPH + (n+1) H(+)(in) = a plastoquinol + NADP(+) + n H(+)(out)</text>
        <dbReference type="Rhea" id="RHEA:42612"/>
        <dbReference type="Rhea" id="RHEA-COMP:9561"/>
        <dbReference type="Rhea" id="RHEA-COMP:9562"/>
        <dbReference type="ChEBI" id="CHEBI:15378"/>
        <dbReference type="ChEBI" id="CHEBI:17757"/>
        <dbReference type="ChEBI" id="CHEBI:57783"/>
        <dbReference type="ChEBI" id="CHEBI:58349"/>
        <dbReference type="ChEBI" id="CHEBI:62192"/>
    </reaction>
</comment>
<dbReference type="EMBL" id="KX096882">
    <property type="protein sequence ID" value="AOP04352.1"/>
    <property type="molecule type" value="Genomic_DNA"/>
</dbReference>
<keyword evidence="9" id="KW-1133">Transmembrane helix</keyword>
<comment type="catalytic activity">
    <reaction evidence="8">
        <text>a plastoquinone + NADH + (n+1) H(+)(in) = a plastoquinol + NAD(+) + n H(+)(out)</text>
        <dbReference type="Rhea" id="RHEA:42608"/>
        <dbReference type="Rhea" id="RHEA-COMP:9561"/>
        <dbReference type="Rhea" id="RHEA-COMP:9562"/>
        <dbReference type="ChEBI" id="CHEBI:15378"/>
        <dbReference type="ChEBI" id="CHEBI:17757"/>
        <dbReference type="ChEBI" id="CHEBI:57540"/>
        <dbReference type="ChEBI" id="CHEBI:57945"/>
        <dbReference type="ChEBI" id="CHEBI:62192"/>
    </reaction>
</comment>
<dbReference type="Pfam" id="PF19530">
    <property type="entry name" value="Ndh2_N"/>
    <property type="match status" value="1"/>
</dbReference>
<dbReference type="Pfam" id="PF00361">
    <property type="entry name" value="Proton_antipo_M"/>
    <property type="match status" value="1"/>
</dbReference>
<evidence type="ECO:0000256" key="6">
    <source>
        <dbReference type="ARBA" id="ARBA00023078"/>
    </source>
</evidence>
<feature type="transmembrane region" description="Helical" evidence="9">
    <location>
        <begin position="129"/>
        <end position="150"/>
    </location>
</feature>
<dbReference type="InterPro" id="IPR001750">
    <property type="entry name" value="ND/Mrp_TM"/>
</dbReference>
<keyword evidence="5" id="KW-0520">NAD</keyword>
<evidence type="ECO:0000256" key="7">
    <source>
        <dbReference type="ARBA" id="ARBA00047726"/>
    </source>
</evidence>
<evidence type="ECO:0000256" key="3">
    <source>
        <dbReference type="ARBA" id="ARBA00022640"/>
    </source>
</evidence>
<protein>
    <submittedName>
        <fullName evidence="12">NADH-plastoquinone oxidoreductase subunit 2</fullName>
    </submittedName>
</protein>
<geneLocation type="chloroplast" evidence="12"/>
<keyword evidence="3 12" id="KW-0934">Plastid</keyword>